<evidence type="ECO:0000256" key="6">
    <source>
        <dbReference type="SAM" id="SignalP"/>
    </source>
</evidence>
<keyword evidence="8" id="KW-1185">Reference proteome</keyword>
<dbReference type="Proteomes" id="UP000555564">
    <property type="component" value="Unassembled WGS sequence"/>
</dbReference>
<organism evidence="7 8">
    <name type="scientific">Sphaerisporangium rubeum</name>
    <dbReference type="NCBI Taxonomy" id="321317"/>
    <lineage>
        <taxon>Bacteria</taxon>
        <taxon>Bacillati</taxon>
        <taxon>Actinomycetota</taxon>
        <taxon>Actinomycetes</taxon>
        <taxon>Streptosporangiales</taxon>
        <taxon>Streptosporangiaceae</taxon>
        <taxon>Sphaerisporangium</taxon>
    </lineage>
</organism>
<accession>A0A7X0IGH5</accession>
<evidence type="ECO:0000256" key="5">
    <source>
        <dbReference type="ARBA" id="ARBA00023136"/>
    </source>
</evidence>
<dbReference type="InterPro" id="IPR038330">
    <property type="entry name" value="TspO/MBR-related_sf"/>
</dbReference>
<feature type="chain" id="PRO_5038765966" evidence="6">
    <location>
        <begin position="19"/>
        <end position="157"/>
    </location>
</feature>
<dbReference type="PIRSF" id="PIRSF005859">
    <property type="entry name" value="PBR"/>
    <property type="match status" value="1"/>
</dbReference>
<keyword evidence="6" id="KW-0732">Signal</keyword>
<evidence type="ECO:0000256" key="3">
    <source>
        <dbReference type="ARBA" id="ARBA00022692"/>
    </source>
</evidence>
<feature type="signal peptide" evidence="6">
    <location>
        <begin position="1"/>
        <end position="18"/>
    </location>
</feature>
<dbReference type="GO" id="GO:0016020">
    <property type="term" value="C:membrane"/>
    <property type="evidence" value="ECO:0007669"/>
    <property type="project" value="UniProtKB-SubCell"/>
</dbReference>
<evidence type="ECO:0000256" key="2">
    <source>
        <dbReference type="ARBA" id="ARBA00007524"/>
    </source>
</evidence>
<evidence type="ECO:0000256" key="1">
    <source>
        <dbReference type="ARBA" id="ARBA00004141"/>
    </source>
</evidence>
<dbReference type="EMBL" id="JACHIU010000001">
    <property type="protein sequence ID" value="MBB6473548.1"/>
    <property type="molecule type" value="Genomic_DNA"/>
</dbReference>
<keyword evidence="5" id="KW-0472">Membrane</keyword>
<dbReference type="PANTHER" id="PTHR10057">
    <property type="entry name" value="PERIPHERAL-TYPE BENZODIAZEPINE RECEPTOR"/>
    <property type="match status" value="1"/>
</dbReference>
<comment type="subcellular location">
    <subcellularLocation>
        <location evidence="1">Membrane</location>
        <topology evidence="1">Multi-pass membrane protein</topology>
    </subcellularLocation>
</comment>
<protein>
    <submittedName>
        <fullName evidence="7">Tryptophan-rich sensory protein</fullName>
    </submittedName>
</protein>
<dbReference type="PANTHER" id="PTHR10057:SF0">
    <property type="entry name" value="TRANSLOCATOR PROTEIN"/>
    <property type="match status" value="1"/>
</dbReference>
<dbReference type="InterPro" id="IPR004307">
    <property type="entry name" value="TspO_MBR"/>
</dbReference>
<dbReference type="Pfam" id="PF03073">
    <property type="entry name" value="TspO_MBR"/>
    <property type="match status" value="1"/>
</dbReference>
<evidence type="ECO:0000313" key="7">
    <source>
        <dbReference type="EMBL" id="MBB6473548.1"/>
    </source>
</evidence>
<dbReference type="AlphaFoldDB" id="A0A7X0IGH5"/>
<dbReference type="FunFam" id="1.20.1260.100:FF:000001">
    <property type="entry name" value="translocator protein 2"/>
    <property type="match status" value="1"/>
</dbReference>
<dbReference type="CDD" id="cd15904">
    <property type="entry name" value="TSPO_MBR"/>
    <property type="match status" value="1"/>
</dbReference>
<comment type="similarity">
    <text evidence="2">Belongs to the TspO/BZRP family.</text>
</comment>
<gene>
    <name evidence="7" type="ORF">BJ992_002979</name>
</gene>
<proteinExistence type="inferred from homology"/>
<sequence length="157" mass="16608">MKSTLVKTGLAVAAAAVAGSVATTPRSAWYRGLRKPSWQPPPAAYPAVWTPLYVAIAYASARAINRADPGDRGAIGRSLALNLALNAAWPPLFFRLRSPRTALAELAVLNVSNLALTRRAAAADRTAGALLLPYAAWTAFATALNAAIVRRNPPDRH</sequence>
<dbReference type="RefSeq" id="WP_184981376.1">
    <property type="nucleotide sequence ID" value="NZ_BAAALO010000046.1"/>
</dbReference>
<keyword evidence="3" id="KW-0812">Transmembrane</keyword>
<dbReference type="GO" id="GO:0033013">
    <property type="term" value="P:tetrapyrrole metabolic process"/>
    <property type="evidence" value="ECO:0007669"/>
    <property type="project" value="UniProtKB-ARBA"/>
</dbReference>
<evidence type="ECO:0000256" key="4">
    <source>
        <dbReference type="ARBA" id="ARBA00022989"/>
    </source>
</evidence>
<name>A0A7X0IGH5_9ACTN</name>
<dbReference type="Gene3D" id="1.20.1260.100">
    <property type="entry name" value="TspO/MBR protein"/>
    <property type="match status" value="1"/>
</dbReference>
<reference evidence="7 8" key="1">
    <citation type="submission" date="2020-08" db="EMBL/GenBank/DDBJ databases">
        <title>Sequencing the genomes of 1000 actinobacteria strains.</title>
        <authorList>
            <person name="Klenk H.-P."/>
        </authorList>
    </citation>
    <scope>NUCLEOTIDE SEQUENCE [LARGE SCALE GENOMIC DNA]</scope>
    <source>
        <strain evidence="7 8">DSM 44936</strain>
    </source>
</reference>
<comment type="caution">
    <text evidence="7">The sequence shown here is derived from an EMBL/GenBank/DDBJ whole genome shotgun (WGS) entry which is preliminary data.</text>
</comment>
<keyword evidence="4" id="KW-1133">Transmembrane helix</keyword>
<evidence type="ECO:0000313" key="8">
    <source>
        <dbReference type="Proteomes" id="UP000555564"/>
    </source>
</evidence>